<comment type="catalytic activity">
    <reaction evidence="1">
        <text>ATP + protein L-histidine = ADP + protein N-phospho-L-histidine.</text>
        <dbReference type="EC" id="2.7.13.3"/>
    </reaction>
</comment>
<dbReference type="PROSITE" id="PS50109">
    <property type="entry name" value="HIS_KIN"/>
    <property type="match status" value="1"/>
</dbReference>
<keyword evidence="7" id="KW-0547">Nucleotide-binding</keyword>
<dbReference type="PANTHER" id="PTHR43047:SF72">
    <property type="entry name" value="OSMOSENSING HISTIDINE PROTEIN KINASE SLN1"/>
    <property type="match status" value="1"/>
</dbReference>
<name>A0ABW5BFP2_9PROT</name>
<accession>A0ABW5BFP2</accession>
<dbReference type="Pfam" id="PF02518">
    <property type="entry name" value="HATPase_c"/>
    <property type="match status" value="1"/>
</dbReference>
<dbReference type="Pfam" id="PF00512">
    <property type="entry name" value="HisKA"/>
    <property type="match status" value="1"/>
</dbReference>
<dbReference type="EC" id="2.7.13.3" evidence="2"/>
<evidence type="ECO:0000256" key="4">
    <source>
        <dbReference type="ARBA" id="ARBA00022679"/>
    </source>
</evidence>
<dbReference type="SUPFAM" id="SSF55785">
    <property type="entry name" value="PYP-like sensor domain (PAS domain)"/>
    <property type="match status" value="1"/>
</dbReference>
<keyword evidence="8" id="KW-1185">Reference proteome</keyword>
<evidence type="ECO:0000256" key="3">
    <source>
        <dbReference type="ARBA" id="ARBA00022553"/>
    </source>
</evidence>
<dbReference type="SMART" id="SM00387">
    <property type="entry name" value="HATPase_c"/>
    <property type="match status" value="1"/>
</dbReference>
<dbReference type="SUPFAM" id="SSF55874">
    <property type="entry name" value="ATPase domain of HSP90 chaperone/DNA topoisomerase II/histidine kinase"/>
    <property type="match status" value="1"/>
</dbReference>
<comment type="caution">
    <text evidence="7">The sequence shown here is derived from an EMBL/GenBank/DDBJ whole genome shotgun (WGS) entry which is preliminary data.</text>
</comment>
<dbReference type="Gene3D" id="1.10.287.130">
    <property type="match status" value="1"/>
</dbReference>
<dbReference type="InterPro" id="IPR003661">
    <property type="entry name" value="HisK_dim/P_dom"/>
</dbReference>
<evidence type="ECO:0000256" key="2">
    <source>
        <dbReference type="ARBA" id="ARBA00012438"/>
    </source>
</evidence>
<sequence>MTVTDKEKPPKFYTWQDLDAFNKLSIAIWVFDIDDHKIWWGNESALEFWEADSLDTLIARDFSSDSSSVRRRLEGFFSNTSQGNRVEENWTLYPNGHPKMVIVTFTPILIENGNRAVITEASPQIRAELDHRAKRILEAVRHTPLMISTFAIDGKLLAQNPSAALIYDIEDKPTTTLAERYNAPNIIKEIIDNQETGSPFCRDIKIQTAIGDRWHTLTTEFGLDPVSGAKVIVATEEDITERVMAQEELRRLNLDLEQRVNERTHKLTLARHEAESANKSKGNFLATMSHELRTPLNAIIGFSSMLEHQIYGPINDKQSSALKDIHCSAQHLLELINELLDASTIDSGELNLFEEYFKHVTLIDYCRATFELEAIKKEQTFLVQNNVTGISMKGDSRRFRQILINLISNAIKYTPNGGTISLGVDYDATGNIVFTIKDTGIGIPEDRRNDVCKPFTQAASSSWASGKGVGLGLYIASRLVAAHDGELVIESMPKQGTKVSVIIPKSRLNENIDPNTSH</sequence>
<dbReference type="GO" id="GO:0005524">
    <property type="term" value="F:ATP binding"/>
    <property type="evidence" value="ECO:0007669"/>
    <property type="project" value="UniProtKB-KW"/>
</dbReference>
<keyword evidence="3" id="KW-0597">Phosphoprotein</keyword>
<reference evidence="8" key="1">
    <citation type="journal article" date="2019" name="Int. J. Syst. Evol. Microbiol.">
        <title>The Global Catalogue of Microorganisms (GCM) 10K type strain sequencing project: providing services to taxonomists for standard genome sequencing and annotation.</title>
        <authorList>
            <consortium name="The Broad Institute Genomics Platform"/>
            <consortium name="The Broad Institute Genome Sequencing Center for Infectious Disease"/>
            <person name="Wu L."/>
            <person name="Ma J."/>
        </authorList>
    </citation>
    <scope>NUCLEOTIDE SEQUENCE [LARGE SCALE GENOMIC DNA]</scope>
    <source>
        <strain evidence="8">CGMCC 4.7192</strain>
    </source>
</reference>
<keyword evidence="7" id="KW-0067">ATP-binding</keyword>
<evidence type="ECO:0000256" key="1">
    <source>
        <dbReference type="ARBA" id="ARBA00000085"/>
    </source>
</evidence>
<evidence type="ECO:0000313" key="7">
    <source>
        <dbReference type="EMBL" id="MFD2204251.1"/>
    </source>
</evidence>
<evidence type="ECO:0000313" key="8">
    <source>
        <dbReference type="Proteomes" id="UP001597294"/>
    </source>
</evidence>
<dbReference type="SMART" id="SM00388">
    <property type="entry name" value="HisKA"/>
    <property type="match status" value="1"/>
</dbReference>
<dbReference type="PRINTS" id="PR00344">
    <property type="entry name" value="BCTRLSENSOR"/>
</dbReference>
<gene>
    <name evidence="7" type="ORF">ACFSKO_01440</name>
</gene>
<organism evidence="7 8">
    <name type="scientific">Kiloniella antarctica</name>
    <dbReference type="NCBI Taxonomy" id="1550907"/>
    <lineage>
        <taxon>Bacteria</taxon>
        <taxon>Pseudomonadati</taxon>
        <taxon>Pseudomonadota</taxon>
        <taxon>Alphaproteobacteria</taxon>
        <taxon>Rhodospirillales</taxon>
        <taxon>Kiloniellaceae</taxon>
        <taxon>Kiloniella</taxon>
    </lineage>
</organism>
<dbReference type="EMBL" id="JBHUII010000001">
    <property type="protein sequence ID" value="MFD2204251.1"/>
    <property type="molecule type" value="Genomic_DNA"/>
</dbReference>
<dbReference type="InterPro" id="IPR036890">
    <property type="entry name" value="HATPase_C_sf"/>
</dbReference>
<keyword evidence="5" id="KW-0418">Kinase</keyword>
<evidence type="ECO:0000259" key="6">
    <source>
        <dbReference type="PROSITE" id="PS50109"/>
    </source>
</evidence>
<dbReference type="InterPro" id="IPR003594">
    <property type="entry name" value="HATPase_dom"/>
</dbReference>
<feature type="domain" description="Histidine kinase" evidence="6">
    <location>
        <begin position="287"/>
        <end position="507"/>
    </location>
</feature>
<dbReference type="InterPro" id="IPR035965">
    <property type="entry name" value="PAS-like_dom_sf"/>
</dbReference>
<keyword evidence="4" id="KW-0808">Transferase</keyword>
<dbReference type="InterPro" id="IPR005467">
    <property type="entry name" value="His_kinase_dom"/>
</dbReference>
<proteinExistence type="predicted"/>
<dbReference type="InterPro" id="IPR004358">
    <property type="entry name" value="Sig_transdc_His_kin-like_C"/>
</dbReference>
<dbReference type="SUPFAM" id="SSF47384">
    <property type="entry name" value="Homodimeric domain of signal transducing histidine kinase"/>
    <property type="match status" value="1"/>
</dbReference>
<protein>
    <recommendedName>
        <fullName evidence="2">histidine kinase</fullName>
        <ecNumber evidence="2">2.7.13.3</ecNumber>
    </recommendedName>
</protein>
<dbReference type="Proteomes" id="UP001597294">
    <property type="component" value="Unassembled WGS sequence"/>
</dbReference>
<dbReference type="InterPro" id="IPR036097">
    <property type="entry name" value="HisK_dim/P_sf"/>
</dbReference>
<dbReference type="CDD" id="cd00082">
    <property type="entry name" value="HisKA"/>
    <property type="match status" value="1"/>
</dbReference>
<evidence type="ECO:0000256" key="5">
    <source>
        <dbReference type="ARBA" id="ARBA00022777"/>
    </source>
</evidence>
<dbReference type="RefSeq" id="WP_380247630.1">
    <property type="nucleotide sequence ID" value="NZ_JBHUII010000001.1"/>
</dbReference>
<dbReference type="Gene3D" id="3.30.565.10">
    <property type="entry name" value="Histidine kinase-like ATPase, C-terminal domain"/>
    <property type="match status" value="1"/>
</dbReference>
<dbReference type="PANTHER" id="PTHR43047">
    <property type="entry name" value="TWO-COMPONENT HISTIDINE PROTEIN KINASE"/>
    <property type="match status" value="1"/>
</dbReference>